<dbReference type="GO" id="GO:0003824">
    <property type="term" value="F:catalytic activity"/>
    <property type="evidence" value="ECO:0007669"/>
    <property type="project" value="UniProtKB-ARBA"/>
</dbReference>
<evidence type="ECO:0000256" key="1">
    <source>
        <dbReference type="ARBA" id="ARBA00005254"/>
    </source>
</evidence>
<dbReference type="Gene3D" id="3.90.226.10">
    <property type="entry name" value="2-enoyl-CoA Hydratase, Chain A, domain 1"/>
    <property type="match status" value="1"/>
</dbReference>
<dbReference type="InterPro" id="IPR051683">
    <property type="entry name" value="Enoyl-CoA_Hydratase/Isomerase"/>
</dbReference>
<dbReference type="PANTHER" id="PTHR42964:SF1">
    <property type="entry name" value="POLYKETIDE BIOSYNTHESIS ENOYL-COA HYDRATASE PKSH-RELATED"/>
    <property type="match status" value="1"/>
</dbReference>
<feature type="compositionally biased region" description="Basic and acidic residues" evidence="2">
    <location>
        <begin position="66"/>
        <end position="79"/>
    </location>
</feature>
<dbReference type="CDD" id="cd06558">
    <property type="entry name" value="crotonase-like"/>
    <property type="match status" value="1"/>
</dbReference>
<dbReference type="AlphaFoldDB" id="A0A428YV80"/>
<accession>A0A428YV80</accession>
<feature type="compositionally biased region" description="Pro residues" evidence="2">
    <location>
        <begin position="47"/>
        <end position="56"/>
    </location>
</feature>
<evidence type="ECO:0000313" key="4">
    <source>
        <dbReference type="Proteomes" id="UP000287547"/>
    </source>
</evidence>
<gene>
    <name evidence="3" type="ORF">DMH04_40975</name>
</gene>
<dbReference type="Pfam" id="PF00378">
    <property type="entry name" value="ECH_1"/>
    <property type="match status" value="1"/>
</dbReference>
<sequence length="367" mass="39449">MGSTGRAGGSRAVGRGRRADRLVLVRFRFLCRVLQWPVRCGRARNRWPPPDRPAPRQPQAGGSGRVRTDCAGHRAEPDRSAFQARHITRARASRCGLHRPGTAGPRGRARLLPDIRLDVTVNERLRITLSAASGRPTITGPFAEHVAITVTGAKARYITVEGEAGAFCEGLDLDRLSDRAEDRTDAEIAAGQRSYAAMLQALERAACPVVALVDGVALGGGLGLVAAADLVIATPRSTFGLPEVLVGLIPAVALPYLTQRVGVAKARLLALDGGTVDARTALRIGLVDEIADDLDVAVARHARRWLRTDARAQQEVKITSAERDAPDADAEALRRFAKLFTTAETQRRIVRMAAGEPPWLDDSEGEL</sequence>
<comment type="caution">
    <text evidence="3">The sequence shown here is derived from an EMBL/GenBank/DDBJ whole genome shotgun (WGS) entry which is preliminary data.</text>
</comment>
<evidence type="ECO:0000313" key="3">
    <source>
        <dbReference type="EMBL" id="RSM73675.1"/>
    </source>
</evidence>
<dbReference type="Proteomes" id="UP000287547">
    <property type="component" value="Unassembled WGS sequence"/>
</dbReference>
<evidence type="ECO:0000256" key="2">
    <source>
        <dbReference type="SAM" id="MobiDB-lite"/>
    </source>
</evidence>
<dbReference type="SUPFAM" id="SSF52096">
    <property type="entry name" value="ClpP/crotonase"/>
    <property type="match status" value="1"/>
</dbReference>
<reference evidence="3 4" key="1">
    <citation type="submission" date="2018-05" db="EMBL/GenBank/DDBJ databases">
        <title>Evolution of GPA BGCs.</title>
        <authorList>
            <person name="Waglechner N."/>
            <person name="Wright G.D."/>
        </authorList>
    </citation>
    <scope>NUCLEOTIDE SEQUENCE [LARGE SCALE GENOMIC DNA]</scope>
    <source>
        <strain evidence="3 4">A82846</strain>
    </source>
</reference>
<proteinExistence type="inferred from homology"/>
<dbReference type="EMBL" id="QHKI01000054">
    <property type="protein sequence ID" value="RSM73675.1"/>
    <property type="molecule type" value="Genomic_DNA"/>
</dbReference>
<organism evidence="3 4">
    <name type="scientific">Kibdelosporangium aridum</name>
    <dbReference type="NCBI Taxonomy" id="2030"/>
    <lineage>
        <taxon>Bacteria</taxon>
        <taxon>Bacillati</taxon>
        <taxon>Actinomycetota</taxon>
        <taxon>Actinomycetes</taxon>
        <taxon>Pseudonocardiales</taxon>
        <taxon>Pseudonocardiaceae</taxon>
        <taxon>Kibdelosporangium</taxon>
    </lineage>
</organism>
<dbReference type="InterPro" id="IPR001753">
    <property type="entry name" value="Enoyl-CoA_hydra/iso"/>
</dbReference>
<feature type="region of interest" description="Disordered" evidence="2">
    <location>
        <begin position="42"/>
        <end position="79"/>
    </location>
</feature>
<evidence type="ECO:0008006" key="5">
    <source>
        <dbReference type="Google" id="ProtNLM"/>
    </source>
</evidence>
<dbReference type="PANTHER" id="PTHR42964">
    <property type="entry name" value="ENOYL-COA HYDRATASE"/>
    <property type="match status" value="1"/>
</dbReference>
<protein>
    <recommendedName>
        <fullName evidence="5">Enoyl-CoA hydratase/isomerase family protein</fullName>
    </recommendedName>
</protein>
<dbReference type="InterPro" id="IPR029045">
    <property type="entry name" value="ClpP/crotonase-like_dom_sf"/>
</dbReference>
<comment type="similarity">
    <text evidence="1">Belongs to the enoyl-CoA hydratase/isomerase family.</text>
</comment>
<name>A0A428YV80_KIBAR</name>